<evidence type="ECO:0008006" key="5">
    <source>
        <dbReference type="Google" id="ProtNLM"/>
    </source>
</evidence>
<feature type="compositionally biased region" description="Basic and acidic residues" evidence="1">
    <location>
        <begin position="52"/>
        <end position="62"/>
    </location>
</feature>
<dbReference type="Proteomes" id="UP001603857">
    <property type="component" value="Unassembled WGS sequence"/>
</dbReference>
<dbReference type="EMBL" id="JBGMDY010000005">
    <property type="protein sequence ID" value="KAL2335110.1"/>
    <property type="molecule type" value="Genomic_DNA"/>
</dbReference>
<evidence type="ECO:0000313" key="3">
    <source>
        <dbReference type="EMBL" id="KAL2335110.1"/>
    </source>
</evidence>
<evidence type="ECO:0000313" key="4">
    <source>
        <dbReference type="Proteomes" id="UP001603857"/>
    </source>
</evidence>
<feature type="region of interest" description="Disordered" evidence="1">
    <location>
        <begin position="49"/>
        <end position="72"/>
    </location>
</feature>
<dbReference type="PANTHER" id="PTHR36369">
    <property type="entry name" value="TRANSMEMBRANE PROTEIN"/>
    <property type="match status" value="1"/>
</dbReference>
<evidence type="ECO:0000256" key="1">
    <source>
        <dbReference type="SAM" id="MobiDB-lite"/>
    </source>
</evidence>
<sequence>MNVLDSNVEALAINYLSFGVLTALNNLWTWLALLTAALSFWKIRSVGCPRPTKPESKPEPKPEAQSFLEPGPSEVMVEEQPVKLTVGKGVAEDIDGVRKGKFTVYYEEDMQCMCSDNKRDGFLTALEEREREGYETEWWKKWEGLLRLRNGEENKHGWYTWQDLTELNGNVVKLWDGEESWYNNNSNCINVW</sequence>
<evidence type="ECO:0000256" key="2">
    <source>
        <dbReference type="SAM" id="Phobius"/>
    </source>
</evidence>
<feature type="transmembrane region" description="Helical" evidence="2">
    <location>
        <begin position="12"/>
        <end position="41"/>
    </location>
</feature>
<keyword evidence="2" id="KW-0472">Membrane</keyword>
<organism evidence="3 4">
    <name type="scientific">Flemingia macrophylla</name>
    <dbReference type="NCBI Taxonomy" id="520843"/>
    <lineage>
        <taxon>Eukaryota</taxon>
        <taxon>Viridiplantae</taxon>
        <taxon>Streptophyta</taxon>
        <taxon>Embryophyta</taxon>
        <taxon>Tracheophyta</taxon>
        <taxon>Spermatophyta</taxon>
        <taxon>Magnoliopsida</taxon>
        <taxon>eudicotyledons</taxon>
        <taxon>Gunneridae</taxon>
        <taxon>Pentapetalae</taxon>
        <taxon>rosids</taxon>
        <taxon>fabids</taxon>
        <taxon>Fabales</taxon>
        <taxon>Fabaceae</taxon>
        <taxon>Papilionoideae</taxon>
        <taxon>50 kb inversion clade</taxon>
        <taxon>NPAAA clade</taxon>
        <taxon>indigoferoid/millettioid clade</taxon>
        <taxon>Phaseoleae</taxon>
        <taxon>Flemingia</taxon>
    </lineage>
</organism>
<reference evidence="3 4" key="1">
    <citation type="submission" date="2024-08" db="EMBL/GenBank/DDBJ databases">
        <title>Insights into the chromosomal genome structure of Flemingia macrophylla.</title>
        <authorList>
            <person name="Ding Y."/>
            <person name="Zhao Y."/>
            <person name="Bi W."/>
            <person name="Wu M."/>
            <person name="Zhao G."/>
            <person name="Gong Y."/>
            <person name="Li W."/>
            <person name="Zhang P."/>
        </authorList>
    </citation>
    <scope>NUCLEOTIDE SEQUENCE [LARGE SCALE GENOMIC DNA]</scope>
    <source>
        <strain evidence="3">DYQJB</strain>
        <tissue evidence="3">Leaf</tissue>
    </source>
</reference>
<protein>
    <recommendedName>
        <fullName evidence="5">Transmembrane protein</fullName>
    </recommendedName>
</protein>
<keyword evidence="2" id="KW-0812">Transmembrane</keyword>
<dbReference type="PANTHER" id="PTHR36369:SF1">
    <property type="entry name" value="TRANSMEMBRANE PROTEIN"/>
    <property type="match status" value="1"/>
</dbReference>
<keyword evidence="4" id="KW-1185">Reference proteome</keyword>
<dbReference type="AlphaFoldDB" id="A0ABD1MH44"/>
<gene>
    <name evidence="3" type="ORF">Fmac_016323</name>
</gene>
<keyword evidence="2" id="KW-1133">Transmembrane helix</keyword>
<name>A0ABD1MH44_9FABA</name>
<accession>A0ABD1MH44</accession>
<comment type="caution">
    <text evidence="3">The sequence shown here is derived from an EMBL/GenBank/DDBJ whole genome shotgun (WGS) entry which is preliminary data.</text>
</comment>
<proteinExistence type="predicted"/>